<evidence type="ECO:0000256" key="1">
    <source>
        <dbReference type="SAM" id="MobiDB-lite"/>
    </source>
</evidence>
<dbReference type="InterPro" id="IPR050248">
    <property type="entry name" value="Polysacc_deacetylase_ArnD"/>
</dbReference>
<name>A0ABW0YSH9_9BACI</name>
<comment type="caution">
    <text evidence="3">The sequence shown here is derived from an EMBL/GenBank/DDBJ whole genome shotgun (WGS) entry which is preliminary data.</text>
</comment>
<reference evidence="4" key="1">
    <citation type="journal article" date="2019" name="Int. J. Syst. Evol. Microbiol.">
        <title>The Global Catalogue of Microorganisms (GCM) 10K type strain sequencing project: providing services to taxonomists for standard genome sequencing and annotation.</title>
        <authorList>
            <consortium name="The Broad Institute Genomics Platform"/>
            <consortium name="The Broad Institute Genome Sequencing Center for Infectious Disease"/>
            <person name="Wu L."/>
            <person name="Ma J."/>
        </authorList>
    </citation>
    <scope>NUCLEOTIDE SEQUENCE [LARGE SCALE GENOMIC DNA]</scope>
    <source>
        <strain evidence="4">CECT 7184</strain>
    </source>
</reference>
<evidence type="ECO:0000313" key="3">
    <source>
        <dbReference type="EMBL" id="MFC5714320.1"/>
    </source>
</evidence>
<dbReference type="InterPro" id="IPR002509">
    <property type="entry name" value="NODB_dom"/>
</dbReference>
<dbReference type="PANTHER" id="PTHR10587:SF134">
    <property type="entry name" value="SECRETED PROTEIN"/>
    <property type="match status" value="1"/>
</dbReference>
<feature type="region of interest" description="Disordered" evidence="1">
    <location>
        <begin position="43"/>
        <end position="62"/>
    </location>
</feature>
<dbReference type="Gene3D" id="3.20.20.370">
    <property type="entry name" value="Glycoside hydrolase/deacetylase"/>
    <property type="match status" value="1"/>
</dbReference>
<organism evidence="3 4">
    <name type="scientific">Thalassorhabdus alkalitolerans</name>
    <dbReference type="NCBI Taxonomy" id="2282697"/>
    <lineage>
        <taxon>Bacteria</taxon>
        <taxon>Bacillati</taxon>
        <taxon>Bacillota</taxon>
        <taxon>Bacilli</taxon>
        <taxon>Bacillales</taxon>
        <taxon>Bacillaceae</taxon>
        <taxon>Thalassorhabdus</taxon>
    </lineage>
</organism>
<evidence type="ECO:0000313" key="4">
    <source>
        <dbReference type="Proteomes" id="UP001596142"/>
    </source>
</evidence>
<feature type="domain" description="NodB homology" evidence="2">
    <location>
        <begin position="77"/>
        <end position="270"/>
    </location>
</feature>
<accession>A0ABW0YSH9</accession>
<dbReference type="SUPFAM" id="SSF88713">
    <property type="entry name" value="Glycoside hydrolase/deacetylase"/>
    <property type="match status" value="1"/>
</dbReference>
<protein>
    <submittedName>
        <fullName evidence="3">Polysaccharide deacetylase family protein</fullName>
    </submittedName>
</protein>
<dbReference type="PANTHER" id="PTHR10587">
    <property type="entry name" value="GLYCOSYL TRANSFERASE-RELATED"/>
    <property type="match status" value="1"/>
</dbReference>
<dbReference type="EMBL" id="JBHSOZ010000010">
    <property type="protein sequence ID" value="MFC5714320.1"/>
    <property type="molecule type" value="Genomic_DNA"/>
</dbReference>
<dbReference type="Pfam" id="PF01522">
    <property type="entry name" value="Polysacc_deac_1"/>
    <property type="match status" value="1"/>
</dbReference>
<dbReference type="RefSeq" id="WP_385942960.1">
    <property type="nucleotide sequence ID" value="NZ_JBHSOZ010000010.1"/>
</dbReference>
<dbReference type="PROSITE" id="PS51257">
    <property type="entry name" value="PROKAR_LIPOPROTEIN"/>
    <property type="match status" value="1"/>
</dbReference>
<dbReference type="CDD" id="cd10955">
    <property type="entry name" value="CE4_BH0857_like"/>
    <property type="match status" value="1"/>
</dbReference>
<feature type="compositionally biased region" description="Basic and acidic residues" evidence="1">
    <location>
        <begin position="43"/>
        <end position="55"/>
    </location>
</feature>
<gene>
    <name evidence="3" type="ORF">ACFPU1_16335</name>
</gene>
<keyword evidence="4" id="KW-1185">Reference proteome</keyword>
<dbReference type="InterPro" id="IPR011330">
    <property type="entry name" value="Glyco_hydro/deAcase_b/a-brl"/>
</dbReference>
<dbReference type="Proteomes" id="UP001596142">
    <property type="component" value="Unassembled WGS sequence"/>
</dbReference>
<evidence type="ECO:0000259" key="2">
    <source>
        <dbReference type="PROSITE" id="PS51677"/>
    </source>
</evidence>
<dbReference type="PROSITE" id="PS51677">
    <property type="entry name" value="NODB"/>
    <property type="match status" value="1"/>
</dbReference>
<proteinExistence type="predicted"/>
<sequence>MSDRCRWVIFPFLIISFLLFSCQNHGEDREAETLHSHKQLIGEEKRSWDKQEETSQKPNEWGEQVTGVYHRMATDEKVIALTFDACGGPQGDQYDEDLVEFLIENRIKASLFINKRWAEQNPEKTKELADNPLFRIENHGTDHVPLSVSGQTAWGIQGTQSEEEVLNEVGEAQKELTQLTGEPPVFFRSGTAYYDEVAVAIVEEAGLEVLGFDVAGDAGATYSAEEVKKALLDSRPGSIPLLHMNQPGSGTAEGVKKAVPKLLEEGYEFVHPHDYPLHRQ</sequence>